<feature type="domain" description="CMP/dCMP-type deaminase" evidence="5">
    <location>
        <begin position="11"/>
        <end position="157"/>
    </location>
</feature>
<dbReference type="GO" id="GO:0006220">
    <property type="term" value="P:pyrimidine nucleotide metabolic process"/>
    <property type="evidence" value="ECO:0007669"/>
    <property type="project" value="InterPro"/>
</dbReference>
<keyword evidence="4" id="KW-0862">Zinc</keyword>
<evidence type="ECO:0000313" key="7">
    <source>
        <dbReference type="Proteomes" id="UP000176241"/>
    </source>
</evidence>
<evidence type="ECO:0000256" key="4">
    <source>
        <dbReference type="PIRSR" id="PIRSR006019-2"/>
    </source>
</evidence>
<evidence type="ECO:0000256" key="3">
    <source>
        <dbReference type="PIRSR" id="PIRSR006019-1"/>
    </source>
</evidence>
<dbReference type="InterPro" id="IPR002125">
    <property type="entry name" value="CMP_dCMP_dom"/>
</dbReference>
<protein>
    <recommendedName>
        <fullName evidence="5">CMP/dCMP-type deaminase domain-containing protein</fullName>
    </recommendedName>
</protein>
<feature type="binding site" evidence="4">
    <location>
        <position position="87"/>
    </location>
    <ligand>
        <name>Zn(2+)</name>
        <dbReference type="ChEBI" id="CHEBI:29105"/>
        <note>catalytic</note>
    </ligand>
</feature>
<dbReference type="Proteomes" id="UP000176241">
    <property type="component" value="Unassembled WGS sequence"/>
</dbReference>
<name>A0A1G1XYE7_9BACT</name>
<dbReference type="SUPFAM" id="SSF53927">
    <property type="entry name" value="Cytidine deaminase-like"/>
    <property type="match status" value="1"/>
</dbReference>
<dbReference type="InterPro" id="IPR016193">
    <property type="entry name" value="Cytidine_deaminase-like"/>
</dbReference>
<evidence type="ECO:0000259" key="5">
    <source>
        <dbReference type="PROSITE" id="PS51747"/>
    </source>
</evidence>
<dbReference type="InterPro" id="IPR035105">
    <property type="entry name" value="Deoxycytidylate_deaminase_dom"/>
</dbReference>
<dbReference type="EMBL" id="MHIC01000026">
    <property type="protein sequence ID" value="OGY44610.1"/>
    <property type="molecule type" value="Genomic_DNA"/>
</dbReference>
<dbReference type="AlphaFoldDB" id="A0A1G1XYE7"/>
<reference evidence="6 7" key="1">
    <citation type="journal article" date="2016" name="Nat. Commun.">
        <title>Thousands of microbial genomes shed light on interconnected biogeochemical processes in an aquifer system.</title>
        <authorList>
            <person name="Anantharaman K."/>
            <person name="Brown C.T."/>
            <person name="Hug L.A."/>
            <person name="Sharon I."/>
            <person name="Castelle C.J."/>
            <person name="Probst A.J."/>
            <person name="Thomas B.C."/>
            <person name="Singh A."/>
            <person name="Wilkins M.J."/>
            <person name="Karaoz U."/>
            <person name="Brodie E.L."/>
            <person name="Williams K.H."/>
            <person name="Hubbard S.S."/>
            <person name="Banfield J.F."/>
        </authorList>
    </citation>
    <scope>NUCLEOTIDE SEQUENCE [LARGE SCALE GENOMIC DNA]</scope>
</reference>
<dbReference type="GO" id="GO:0008270">
    <property type="term" value="F:zinc ion binding"/>
    <property type="evidence" value="ECO:0007669"/>
    <property type="project" value="InterPro"/>
</dbReference>
<dbReference type="Pfam" id="PF00383">
    <property type="entry name" value="dCMP_cyt_deam_1"/>
    <property type="match status" value="1"/>
</dbReference>
<evidence type="ECO:0000256" key="1">
    <source>
        <dbReference type="ARBA" id="ARBA00001947"/>
    </source>
</evidence>
<dbReference type="PIRSF" id="PIRSF006019">
    <property type="entry name" value="dCMP_deaminase"/>
    <property type="match status" value="1"/>
</dbReference>
<dbReference type="InterPro" id="IPR016473">
    <property type="entry name" value="dCMP_deaminase"/>
</dbReference>
<comment type="caution">
    <text evidence="6">The sequence shown here is derived from an EMBL/GenBank/DDBJ whole genome shotgun (WGS) entry which is preliminary data.</text>
</comment>
<proteinExistence type="predicted"/>
<keyword evidence="4" id="KW-0479">Metal-binding</keyword>
<gene>
    <name evidence="6" type="ORF">A2731_00915</name>
</gene>
<dbReference type="PANTHER" id="PTHR11086">
    <property type="entry name" value="DEOXYCYTIDYLATE DEAMINASE-RELATED"/>
    <property type="match status" value="1"/>
</dbReference>
<organism evidence="6 7">
    <name type="scientific">Candidatus Buchananbacteria bacterium RIFCSPHIGHO2_01_FULL_39_8</name>
    <dbReference type="NCBI Taxonomy" id="1797533"/>
    <lineage>
        <taxon>Bacteria</taxon>
        <taxon>Candidatus Buchananiibacteriota</taxon>
    </lineage>
</organism>
<dbReference type="STRING" id="1797533.A2731_00915"/>
<keyword evidence="2" id="KW-0378">Hydrolase</keyword>
<dbReference type="Gene3D" id="3.40.140.10">
    <property type="entry name" value="Cytidine Deaminase, domain 2"/>
    <property type="match status" value="1"/>
</dbReference>
<dbReference type="InterPro" id="IPR015517">
    <property type="entry name" value="dCMP_deaminase-rel"/>
</dbReference>
<feature type="binding site" evidence="4">
    <location>
        <position position="118"/>
    </location>
    <ligand>
        <name>Zn(2+)</name>
        <dbReference type="ChEBI" id="CHEBI:29105"/>
        <note>catalytic</note>
    </ligand>
</feature>
<feature type="active site" description="Proton donor" evidence="3">
    <location>
        <position position="89"/>
    </location>
</feature>
<dbReference type="CDD" id="cd01286">
    <property type="entry name" value="deoxycytidylate_deaminase"/>
    <property type="match status" value="1"/>
</dbReference>
<accession>A0A1G1XYE7</accession>
<dbReference type="GO" id="GO:0005737">
    <property type="term" value="C:cytoplasm"/>
    <property type="evidence" value="ECO:0007669"/>
    <property type="project" value="TreeGrafter"/>
</dbReference>
<dbReference type="GO" id="GO:0004132">
    <property type="term" value="F:dCMP deaminase activity"/>
    <property type="evidence" value="ECO:0007669"/>
    <property type="project" value="InterPro"/>
</dbReference>
<comment type="cofactor">
    <cofactor evidence="1 4">
        <name>Zn(2+)</name>
        <dbReference type="ChEBI" id="CHEBI:29105"/>
    </cofactor>
</comment>
<feature type="binding site" evidence="4">
    <location>
        <position position="115"/>
    </location>
    <ligand>
        <name>Zn(2+)</name>
        <dbReference type="ChEBI" id="CHEBI:29105"/>
        <note>catalytic</note>
    </ligand>
</feature>
<sequence length="175" mass="19423">MKKREKTEHPSWEETFMQLAVDSSLRSHCEYVCVGAVIANAEKGHEMVLTTGYNGPPRSIAHCDEVGCSRRDQKGSKIPGRLCVGAHAEINSIANAAKAGIIIDGGALFVTLSPCFECAKHIINSGIKEVVYLRLYSDIFPDKKKEEEMAIELLRQAGRNCRLFKGKVRFETKPE</sequence>
<dbReference type="PROSITE" id="PS51747">
    <property type="entry name" value="CYT_DCMP_DEAMINASES_2"/>
    <property type="match status" value="1"/>
</dbReference>
<evidence type="ECO:0000313" key="6">
    <source>
        <dbReference type="EMBL" id="OGY44610.1"/>
    </source>
</evidence>
<dbReference type="PANTHER" id="PTHR11086:SF18">
    <property type="entry name" value="DEOXYCYTIDYLATE DEAMINASE"/>
    <property type="match status" value="1"/>
</dbReference>
<evidence type="ECO:0000256" key="2">
    <source>
        <dbReference type="ARBA" id="ARBA00022801"/>
    </source>
</evidence>